<accession>A0A917F8L4</accession>
<feature type="compositionally biased region" description="Basic and acidic residues" evidence="1">
    <location>
        <begin position="78"/>
        <end position="104"/>
    </location>
</feature>
<protein>
    <recommendedName>
        <fullName evidence="4">DUF2497 domain-containing protein</fullName>
    </recommendedName>
</protein>
<dbReference type="Pfam" id="PF10691">
    <property type="entry name" value="DUF2497"/>
    <property type="match status" value="1"/>
</dbReference>
<dbReference type="AlphaFoldDB" id="A0A917F8L4"/>
<dbReference type="RefSeq" id="WP_188576638.1">
    <property type="nucleotide sequence ID" value="NZ_BMCT01000001.1"/>
</dbReference>
<keyword evidence="3" id="KW-1185">Reference proteome</keyword>
<reference evidence="2" key="2">
    <citation type="submission" date="2020-09" db="EMBL/GenBank/DDBJ databases">
        <authorList>
            <person name="Sun Q."/>
            <person name="Sedlacek I."/>
        </authorList>
    </citation>
    <scope>NUCLEOTIDE SEQUENCE</scope>
    <source>
        <strain evidence="2">CCM 7897</strain>
    </source>
</reference>
<gene>
    <name evidence="2" type="ORF">GCM10007301_14150</name>
</gene>
<feature type="compositionally biased region" description="Low complexity" evidence="1">
    <location>
        <begin position="105"/>
        <end position="122"/>
    </location>
</feature>
<dbReference type="InterPro" id="IPR019632">
    <property type="entry name" value="DUF2497"/>
</dbReference>
<feature type="compositionally biased region" description="Basic and acidic residues" evidence="1">
    <location>
        <begin position="11"/>
        <end position="21"/>
    </location>
</feature>
<proteinExistence type="predicted"/>
<organism evidence="2 3">
    <name type="scientific">Azorhizobium oxalatiphilum</name>
    <dbReference type="NCBI Taxonomy" id="980631"/>
    <lineage>
        <taxon>Bacteria</taxon>
        <taxon>Pseudomonadati</taxon>
        <taxon>Pseudomonadota</taxon>
        <taxon>Alphaproteobacteria</taxon>
        <taxon>Hyphomicrobiales</taxon>
        <taxon>Xanthobacteraceae</taxon>
        <taxon>Azorhizobium</taxon>
    </lineage>
</organism>
<reference evidence="2" key="1">
    <citation type="journal article" date="2014" name="Int. J. Syst. Evol. Microbiol.">
        <title>Complete genome sequence of Corynebacterium casei LMG S-19264T (=DSM 44701T), isolated from a smear-ripened cheese.</title>
        <authorList>
            <consortium name="US DOE Joint Genome Institute (JGI-PGF)"/>
            <person name="Walter F."/>
            <person name="Albersmeier A."/>
            <person name="Kalinowski J."/>
            <person name="Ruckert C."/>
        </authorList>
    </citation>
    <scope>NUCLEOTIDE SEQUENCE</scope>
    <source>
        <strain evidence="2">CCM 7897</strain>
    </source>
</reference>
<evidence type="ECO:0000313" key="2">
    <source>
        <dbReference type="EMBL" id="GGF55683.1"/>
    </source>
</evidence>
<evidence type="ECO:0000256" key="1">
    <source>
        <dbReference type="SAM" id="MobiDB-lite"/>
    </source>
</evidence>
<sequence>MEDILASIRRIISDDDHEPVRRPAPPRQDGASRDSVTRAGAESPMRERTTSGFEPARPEYSRPAPRTEASRPGQLRPDLPRPDLHHHDAPRYDAPRPDVLRAEVPRAAAPVVAPAPVAMPRAETFRREPAEPVFGEREPLRPSDTRREIPDLDLLRAEARPSAAARPEAARAAPVEAPRLPPIPDRWQDEAASHTPVAHGASADDFDFEAGIEEALAQLEPAPAPVAQRAPVAQAVIPPRVVVEPEPVAAAPVSRDLPEVRPVRVEIPAAPRRKELLSPSVDAAVAAAFGSLGSAALPEQGRTVEDLMKEILRPMLKTWLDENLPDIVEGLVRAEIERASRGGR</sequence>
<evidence type="ECO:0000313" key="3">
    <source>
        <dbReference type="Proteomes" id="UP000606044"/>
    </source>
</evidence>
<evidence type="ECO:0008006" key="4">
    <source>
        <dbReference type="Google" id="ProtNLM"/>
    </source>
</evidence>
<dbReference type="EMBL" id="BMCT01000001">
    <property type="protein sequence ID" value="GGF55683.1"/>
    <property type="molecule type" value="Genomic_DNA"/>
</dbReference>
<feature type="region of interest" description="Disordered" evidence="1">
    <location>
        <begin position="1"/>
        <end position="198"/>
    </location>
</feature>
<comment type="caution">
    <text evidence="2">The sequence shown here is derived from an EMBL/GenBank/DDBJ whole genome shotgun (WGS) entry which is preliminary data.</text>
</comment>
<feature type="compositionally biased region" description="Low complexity" evidence="1">
    <location>
        <begin position="160"/>
        <end position="178"/>
    </location>
</feature>
<feature type="compositionally biased region" description="Basic and acidic residues" evidence="1">
    <location>
        <begin position="123"/>
        <end position="159"/>
    </location>
</feature>
<name>A0A917F8L4_9HYPH</name>
<dbReference type="Proteomes" id="UP000606044">
    <property type="component" value="Unassembled WGS sequence"/>
</dbReference>